<dbReference type="Gene3D" id="3.20.20.120">
    <property type="entry name" value="Enolase-like C-terminal domain"/>
    <property type="match status" value="2"/>
</dbReference>
<dbReference type="PANTHER" id="PTHR48080">
    <property type="entry name" value="D-GALACTONATE DEHYDRATASE-RELATED"/>
    <property type="match status" value="1"/>
</dbReference>
<evidence type="ECO:0000259" key="4">
    <source>
        <dbReference type="Pfam" id="PF13378"/>
    </source>
</evidence>
<dbReference type="EMBL" id="JAUJLE010000122">
    <property type="protein sequence ID" value="KAK0979519.1"/>
    <property type="molecule type" value="Genomic_DNA"/>
</dbReference>
<keyword evidence="2" id="KW-0456">Lyase</keyword>
<dbReference type="Pfam" id="PF13378">
    <property type="entry name" value="MR_MLE_C"/>
    <property type="match status" value="1"/>
</dbReference>
<dbReference type="InterPro" id="IPR018110">
    <property type="entry name" value="Mandel_Rmase/mucon_lact_enz_CS"/>
</dbReference>
<dbReference type="InterPro" id="IPR029065">
    <property type="entry name" value="Enolase_C-like"/>
</dbReference>
<name>A0AAN6KF24_9PEZI</name>
<dbReference type="InterPro" id="IPR013341">
    <property type="entry name" value="Mandelate_racemase_N_dom"/>
</dbReference>
<feature type="domain" description="Mandelate racemase/muconate lactonizing enzyme N-terminal" evidence="3">
    <location>
        <begin position="15"/>
        <end position="108"/>
    </location>
</feature>
<reference evidence="5" key="1">
    <citation type="submission" date="2023-06" db="EMBL/GenBank/DDBJ databases">
        <title>Black Yeasts Isolated from many extreme environments.</title>
        <authorList>
            <person name="Coleine C."/>
            <person name="Stajich J.E."/>
            <person name="Selbmann L."/>
        </authorList>
    </citation>
    <scope>NUCLEOTIDE SEQUENCE</scope>
    <source>
        <strain evidence="5">CCFEE 5200</strain>
    </source>
</reference>
<dbReference type="InterPro" id="IPR034593">
    <property type="entry name" value="DgoD-like"/>
</dbReference>
<accession>A0AAN6KF24</accession>
<keyword evidence="6" id="KW-1185">Reference proteome</keyword>
<evidence type="ECO:0000259" key="3">
    <source>
        <dbReference type="Pfam" id="PF02746"/>
    </source>
</evidence>
<dbReference type="InterPro" id="IPR029017">
    <property type="entry name" value="Enolase-like_N"/>
</dbReference>
<feature type="domain" description="Enolase C-terminal" evidence="4">
    <location>
        <begin position="198"/>
        <end position="294"/>
    </location>
</feature>
<dbReference type="PANTHER" id="PTHR48080:SF2">
    <property type="entry name" value="D-GALACTONATE DEHYDRATASE"/>
    <property type="match status" value="1"/>
</dbReference>
<dbReference type="Proteomes" id="UP001175353">
    <property type="component" value="Unassembled WGS sequence"/>
</dbReference>
<dbReference type="AlphaFoldDB" id="A0AAN6KF24"/>
<evidence type="ECO:0000256" key="2">
    <source>
        <dbReference type="ARBA" id="ARBA00023239"/>
    </source>
</evidence>
<dbReference type="Gene3D" id="3.30.390.10">
    <property type="entry name" value="Enolase-like, N-terminal domain"/>
    <property type="match status" value="1"/>
</dbReference>
<dbReference type="GO" id="GO:0009063">
    <property type="term" value="P:amino acid catabolic process"/>
    <property type="evidence" value="ECO:0007669"/>
    <property type="project" value="InterPro"/>
</dbReference>
<evidence type="ECO:0008006" key="7">
    <source>
        <dbReference type="Google" id="ProtNLM"/>
    </source>
</evidence>
<dbReference type="InterPro" id="IPR036849">
    <property type="entry name" value="Enolase-like_C_sf"/>
</dbReference>
<dbReference type="SUPFAM" id="SSF54826">
    <property type="entry name" value="Enolase N-terminal domain-like"/>
    <property type="match status" value="1"/>
</dbReference>
<organism evidence="5 6">
    <name type="scientific">Friedmanniomyces endolithicus</name>
    <dbReference type="NCBI Taxonomy" id="329885"/>
    <lineage>
        <taxon>Eukaryota</taxon>
        <taxon>Fungi</taxon>
        <taxon>Dikarya</taxon>
        <taxon>Ascomycota</taxon>
        <taxon>Pezizomycotina</taxon>
        <taxon>Dothideomycetes</taxon>
        <taxon>Dothideomycetidae</taxon>
        <taxon>Mycosphaerellales</taxon>
        <taxon>Teratosphaeriaceae</taxon>
        <taxon>Friedmanniomyces</taxon>
    </lineage>
</organism>
<dbReference type="GO" id="GO:0016829">
    <property type="term" value="F:lyase activity"/>
    <property type="evidence" value="ECO:0007669"/>
    <property type="project" value="UniProtKB-KW"/>
</dbReference>
<dbReference type="Pfam" id="PF02746">
    <property type="entry name" value="MR_MLE_N"/>
    <property type="match status" value="1"/>
</dbReference>
<dbReference type="SUPFAM" id="SSF51604">
    <property type="entry name" value="Enolase C-terminal domain-like"/>
    <property type="match status" value="2"/>
</dbReference>
<protein>
    <recommendedName>
        <fullName evidence="7">Mandelate racemase/muconate lactonizing enzyme C-terminal domain-containing protein</fullName>
    </recommendedName>
</protein>
<gene>
    <name evidence="5" type="ORF">LTR91_012616</name>
</gene>
<evidence type="ECO:0000313" key="6">
    <source>
        <dbReference type="Proteomes" id="UP001175353"/>
    </source>
</evidence>
<evidence type="ECO:0000256" key="1">
    <source>
        <dbReference type="ARBA" id="ARBA00001946"/>
    </source>
</evidence>
<dbReference type="PROSITE" id="PS00908">
    <property type="entry name" value="MR_MLE_1"/>
    <property type="match status" value="1"/>
</dbReference>
<comment type="cofactor">
    <cofactor evidence="1">
        <name>Mg(2+)</name>
        <dbReference type="ChEBI" id="CHEBI:18420"/>
    </cofactor>
</comment>
<proteinExistence type="predicted"/>
<comment type="caution">
    <text evidence="5">The sequence shown here is derived from an EMBL/GenBank/DDBJ whole genome shotgun (WGS) entry which is preliminary data.</text>
</comment>
<evidence type="ECO:0000313" key="5">
    <source>
        <dbReference type="EMBL" id="KAK0979519.1"/>
    </source>
</evidence>
<sequence length="321" mass="35071">MAPIATIEHFRVLPRWLFVKITDSEGRVGWGEATLEGHTEAIEGTLKGYANRFIGLEADDIEEIWQQAWRKSFYRGGPVFMSALSGIDIALWDLKARKLGVPIWQLLGGKVRERVAVYAWIGGDRPSDIESAAKGRLAQGFKAIKMNATEDIGWLDSPSTLQASVERLKSVKALAAGTSNASSKTTASTSSSRTSRTIGGISEMRRIAAMAEAYDVALAPHCPLGPIALAACLQIGICTPNHQIQEMSLGMHYNVLAGEYDINSYITNPEVFDVKDGFVEKLTGPGLGIEINEELVRKVAETTEPWPLMGFVGKDGAYREW</sequence>